<evidence type="ECO:0000256" key="5">
    <source>
        <dbReference type="ARBA" id="ARBA00044677"/>
    </source>
</evidence>
<evidence type="ECO:0000313" key="8">
    <source>
        <dbReference type="EMBL" id="CAF3436359.1"/>
    </source>
</evidence>
<dbReference type="EC" id="2.7.7.102" evidence="6"/>
<organism evidence="8 9">
    <name type="scientific">Rotaria socialis</name>
    <dbReference type="NCBI Taxonomy" id="392032"/>
    <lineage>
        <taxon>Eukaryota</taxon>
        <taxon>Metazoa</taxon>
        <taxon>Spiralia</taxon>
        <taxon>Gnathifera</taxon>
        <taxon>Rotifera</taxon>
        <taxon>Eurotatoria</taxon>
        <taxon>Bdelloidea</taxon>
        <taxon>Philodinida</taxon>
        <taxon>Philodinidae</taxon>
        <taxon>Rotaria</taxon>
    </lineage>
</organism>
<protein>
    <recommendedName>
        <fullName evidence="4">DNA-directed primase/polymerase protein</fullName>
        <ecNumber evidence="6">2.7.7.102</ecNumber>
        <ecNumber evidence="2">2.7.7.7</ecNumber>
    </recommendedName>
</protein>
<dbReference type="PANTHER" id="PTHR31399:SF0">
    <property type="entry name" value="DNA-DIRECTED PRIMASE_POLYMERASE PROTEIN"/>
    <property type="match status" value="1"/>
</dbReference>
<dbReference type="InterPro" id="IPR044917">
    <property type="entry name" value="PRIMPOL"/>
</dbReference>
<gene>
    <name evidence="8" type="ORF">FME351_LOCUS12248</name>
</gene>
<name>A0A818D4I2_9BILA</name>
<accession>A0A818D4I2</accession>
<proteinExistence type="inferred from homology"/>
<evidence type="ECO:0000256" key="2">
    <source>
        <dbReference type="ARBA" id="ARBA00012417"/>
    </source>
</evidence>
<reference evidence="8" key="1">
    <citation type="submission" date="2021-02" db="EMBL/GenBank/DDBJ databases">
        <authorList>
            <person name="Nowell W R."/>
        </authorList>
    </citation>
    <scope>NUCLEOTIDE SEQUENCE</scope>
</reference>
<dbReference type="GO" id="GO:0003887">
    <property type="term" value="F:DNA-directed DNA polymerase activity"/>
    <property type="evidence" value="ECO:0007669"/>
    <property type="project" value="UniProtKB-KW"/>
</dbReference>
<evidence type="ECO:0000313" key="9">
    <source>
        <dbReference type="Proteomes" id="UP000663869"/>
    </source>
</evidence>
<evidence type="ECO:0000256" key="1">
    <source>
        <dbReference type="ARBA" id="ARBA00009762"/>
    </source>
</evidence>
<dbReference type="GO" id="GO:0042276">
    <property type="term" value="P:error-prone translesion synthesis"/>
    <property type="evidence" value="ECO:0007669"/>
    <property type="project" value="InterPro"/>
</dbReference>
<keyword evidence="3" id="KW-0239">DNA-directed DNA polymerase</keyword>
<keyword evidence="3" id="KW-0548">Nucleotidyltransferase</keyword>
<dbReference type="EMBL" id="CAJNYU010001440">
    <property type="protein sequence ID" value="CAF3436359.1"/>
    <property type="molecule type" value="Genomic_DNA"/>
</dbReference>
<dbReference type="GO" id="GO:0031297">
    <property type="term" value="P:replication fork processing"/>
    <property type="evidence" value="ECO:0007669"/>
    <property type="project" value="TreeGrafter"/>
</dbReference>
<dbReference type="Proteomes" id="UP000663869">
    <property type="component" value="Unassembled WGS sequence"/>
</dbReference>
<keyword evidence="3" id="KW-0808">Transferase</keyword>
<dbReference type="GO" id="GO:0005634">
    <property type="term" value="C:nucleus"/>
    <property type="evidence" value="ECO:0007669"/>
    <property type="project" value="TreeGrafter"/>
</dbReference>
<dbReference type="GO" id="GO:0005759">
    <property type="term" value="C:mitochondrial matrix"/>
    <property type="evidence" value="ECO:0007669"/>
    <property type="project" value="TreeGrafter"/>
</dbReference>
<dbReference type="EC" id="2.7.7.7" evidence="2"/>
<sequence>MTLIVKLIKRLFKNKVVTYRVVDLMDQLSNQKSKNIICISIETDNNHRQFSYFTIDELIILYQHSNVIERSIYELMTLVNQVKAYIDFEYYIDSNLHIKNSYIGPTCLLKILYFSLNLHDHTVQNNSDHIIHILQQFLVLEASTSEKISYHFIHANPSVLFENNLTLGLFIKSVIHYYLFLITQHECSSFKINLISQKYTISDLLILLTPYVNTLRTCCIQCQLHIGYITIAEFAHLLVLDKQKHLNLAIDLNVYCKNQQFRLFDSIKIGKRNPLRQSTYFPFNNSQDSYFDVLRKSLLTYIEMIDIPIIYFKNNQFIHTYTNKTNLSSTFDNNLINLNKINTHINTNFTFGSNSTSISNINEINVSPLTIPPMITDSTQPDKERFTLFVKKLIQIDKLHQGYIRSCVRGNRNTDILFYNIEGNYRFCPRKGAHHQRNTIAILIDTKNLTYTIRCKDANCDNRSLIWKIIE</sequence>
<evidence type="ECO:0000256" key="3">
    <source>
        <dbReference type="ARBA" id="ARBA00022932"/>
    </source>
</evidence>
<dbReference type="PANTHER" id="PTHR31399">
    <property type="entry name" value="DNA-DIRECTED PRIMASE / POLYMERASE PROTEIN"/>
    <property type="match status" value="1"/>
</dbReference>
<evidence type="ECO:0000256" key="6">
    <source>
        <dbReference type="ARBA" id="ARBA00044768"/>
    </source>
</evidence>
<comment type="catalytic activity">
    <reaction evidence="7">
        <text>DNA(n) + a 2'-deoxyribonucleoside 5'-triphosphate = DNA(n+1) + diphosphate</text>
        <dbReference type="Rhea" id="RHEA:22508"/>
        <dbReference type="Rhea" id="RHEA-COMP:17339"/>
        <dbReference type="Rhea" id="RHEA-COMP:17340"/>
        <dbReference type="ChEBI" id="CHEBI:33019"/>
        <dbReference type="ChEBI" id="CHEBI:61560"/>
        <dbReference type="ChEBI" id="CHEBI:173112"/>
        <dbReference type="EC" id="2.7.7.7"/>
    </reaction>
    <physiologicalReaction direction="left-to-right" evidence="7">
        <dbReference type="Rhea" id="RHEA:22509"/>
    </physiologicalReaction>
</comment>
<evidence type="ECO:0000256" key="4">
    <source>
        <dbReference type="ARBA" id="ARBA00026139"/>
    </source>
</evidence>
<dbReference type="GO" id="GO:0009411">
    <property type="term" value="P:response to UV"/>
    <property type="evidence" value="ECO:0007669"/>
    <property type="project" value="TreeGrafter"/>
</dbReference>
<comment type="similarity">
    <text evidence="1">Belongs to the eukaryotic-type primase small subunit family.</text>
</comment>
<evidence type="ECO:0000256" key="7">
    <source>
        <dbReference type="ARBA" id="ARBA00047303"/>
    </source>
</evidence>
<comment type="caution">
    <text evidence="8">The sequence shown here is derived from an EMBL/GenBank/DDBJ whole genome shotgun (WGS) entry which is preliminary data.</text>
</comment>
<dbReference type="AlphaFoldDB" id="A0A818D4I2"/>
<dbReference type="GO" id="GO:0006264">
    <property type="term" value="P:mitochondrial DNA replication"/>
    <property type="evidence" value="ECO:0007669"/>
    <property type="project" value="TreeGrafter"/>
</dbReference>
<dbReference type="GO" id="GO:0003682">
    <property type="term" value="F:chromatin binding"/>
    <property type="evidence" value="ECO:0007669"/>
    <property type="project" value="TreeGrafter"/>
</dbReference>
<comment type="catalytic activity">
    <reaction evidence="5">
        <text>ssDNA + n NTP = ssDNA/pppN(pN)n-1 hybrid + (n-1) diphosphate.</text>
        <dbReference type="EC" id="2.7.7.102"/>
    </reaction>
</comment>